<proteinExistence type="predicted"/>
<feature type="domain" description="CCHC-type" evidence="3">
    <location>
        <begin position="202"/>
        <end position="217"/>
    </location>
</feature>
<feature type="compositionally biased region" description="Basic and acidic residues" evidence="2">
    <location>
        <begin position="241"/>
        <end position="251"/>
    </location>
</feature>
<dbReference type="GO" id="GO:0008270">
    <property type="term" value="F:zinc ion binding"/>
    <property type="evidence" value="ECO:0007669"/>
    <property type="project" value="UniProtKB-KW"/>
</dbReference>
<dbReference type="GO" id="GO:0003676">
    <property type="term" value="F:nucleic acid binding"/>
    <property type="evidence" value="ECO:0007669"/>
    <property type="project" value="InterPro"/>
</dbReference>
<reference evidence="4" key="1">
    <citation type="journal article" date="2023" name="Front. Mar. Sci.">
        <title>A new Merluccius polli reference genome to investigate the effects of global change in West African waters.</title>
        <authorList>
            <person name="Mateo J.L."/>
            <person name="Blanco-Fernandez C."/>
            <person name="Garcia-Vazquez E."/>
            <person name="Machado-Schiaffino G."/>
        </authorList>
    </citation>
    <scope>NUCLEOTIDE SEQUENCE</scope>
    <source>
        <strain evidence="4">C29</strain>
        <tissue evidence="4">Fin</tissue>
    </source>
</reference>
<keyword evidence="1" id="KW-0862">Zinc</keyword>
<comment type="caution">
    <text evidence="4">The sequence shown here is derived from an EMBL/GenBank/DDBJ whole genome shotgun (WGS) entry which is preliminary data.</text>
</comment>
<dbReference type="SUPFAM" id="SSF57756">
    <property type="entry name" value="Retrovirus zinc finger-like domains"/>
    <property type="match status" value="1"/>
</dbReference>
<keyword evidence="5" id="KW-1185">Reference proteome</keyword>
<keyword evidence="1" id="KW-0479">Metal-binding</keyword>
<dbReference type="Gene3D" id="4.10.60.10">
    <property type="entry name" value="Zinc finger, CCHC-type"/>
    <property type="match status" value="1"/>
</dbReference>
<protein>
    <recommendedName>
        <fullName evidence="3">CCHC-type domain-containing protein</fullName>
    </recommendedName>
</protein>
<dbReference type="InterPro" id="IPR001878">
    <property type="entry name" value="Znf_CCHC"/>
</dbReference>
<dbReference type="Pfam" id="PF14223">
    <property type="entry name" value="Retrotran_gag_2"/>
    <property type="match status" value="1"/>
</dbReference>
<evidence type="ECO:0000259" key="3">
    <source>
        <dbReference type="PROSITE" id="PS50158"/>
    </source>
</evidence>
<feature type="compositionally biased region" description="Polar residues" evidence="2">
    <location>
        <begin position="254"/>
        <end position="275"/>
    </location>
</feature>
<evidence type="ECO:0000313" key="4">
    <source>
        <dbReference type="EMBL" id="KAK0136694.1"/>
    </source>
</evidence>
<evidence type="ECO:0000256" key="1">
    <source>
        <dbReference type="PROSITE-ProRule" id="PRU00047"/>
    </source>
</evidence>
<dbReference type="PROSITE" id="PS50158">
    <property type="entry name" value="ZF_CCHC"/>
    <property type="match status" value="1"/>
</dbReference>
<feature type="compositionally biased region" description="Basic and acidic residues" evidence="2">
    <location>
        <begin position="215"/>
        <end position="232"/>
    </location>
</feature>
<accession>A0AA47MAI2</accession>
<dbReference type="EMBL" id="JAOPHQ010005132">
    <property type="protein sequence ID" value="KAK0136694.1"/>
    <property type="molecule type" value="Genomic_DNA"/>
</dbReference>
<dbReference type="InterPro" id="IPR036875">
    <property type="entry name" value="Znf_CCHC_sf"/>
</dbReference>
<sequence>MELRGLREVILEDPHIDGEDEAALAEDESKNREAYAELVQCLDNKSLSLVMRDAKRDGRKALEILRVHYAGKDKPRVVSLYCELSSLHKASNETITDYIIRAETIFTSLRRADEHISDGLQIAMVVKGLPDSYKPFVVHITQTNDIVTFGEFKTKLRSYESTDKYGKSDVNVEEDNVMKTSGATWSRGRGRGKKINLAYVECYTCGKKGHMARTCPDKSQARREERKWDTPQRGRGRSRGRGPDYVKKADGETPVTNQGSSEAVTNQASSEATTG</sequence>
<dbReference type="Proteomes" id="UP001174136">
    <property type="component" value="Unassembled WGS sequence"/>
</dbReference>
<organism evidence="4 5">
    <name type="scientific">Merluccius polli</name>
    <name type="common">Benguela hake</name>
    <name type="synonym">Merluccius cadenati</name>
    <dbReference type="NCBI Taxonomy" id="89951"/>
    <lineage>
        <taxon>Eukaryota</taxon>
        <taxon>Metazoa</taxon>
        <taxon>Chordata</taxon>
        <taxon>Craniata</taxon>
        <taxon>Vertebrata</taxon>
        <taxon>Euteleostomi</taxon>
        <taxon>Actinopterygii</taxon>
        <taxon>Neopterygii</taxon>
        <taxon>Teleostei</taxon>
        <taxon>Neoteleostei</taxon>
        <taxon>Acanthomorphata</taxon>
        <taxon>Zeiogadaria</taxon>
        <taxon>Gadariae</taxon>
        <taxon>Gadiformes</taxon>
        <taxon>Gadoidei</taxon>
        <taxon>Merlucciidae</taxon>
        <taxon>Merluccius</taxon>
    </lineage>
</organism>
<dbReference type="PANTHER" id="PTHR47481">
    <property type="match status" value="1"/>
</dbReference>
<dbReference type="SMART" id="SM00343">
    <property type="entry name" value="ZnF_C2HC"/>
    <property type="match status" value="1"/>
</dbReference>
<dbReference type="AlphaFoldDB" id="A0AA47MAI2"/>
<evidence type="ECO:0000313" key="5">
    <source>
        <dbReference type="Proteomes" id="UP001174136"/>
    </source>
</evidence>
<gene>
    <name evidence="4" type="ORF">N1851_027141</name>
</gene>
<evidence type="ECO:0000256" key="2">
    <source>
        <dbReference type="SAM" id="MobiDB-lite"/>
    </source>
</evidence>
<dbReference type="PANTHER" id="PTHR47481:SF31">
    <property type="entry name" value="OS01G0873500 PROTEIN"/>
    <property type="match status" value="1"/>
</dbReference>
<dbReference type="Pfam" id="PF00098">
    <property type="entry name" value="zf-CCHC"/>
    <property type="match status" value="1"/>
</dbReference>
<keyword evidence="1" id="KW-0863">Zinc-finger</keyword>
<name>A0AA47MAI2_MERPO</name>
<feature type="region of interest" description="Disordered" evidence="2">
    <location>
        <begin position="211"/>
        <end position="275"/>
    </location>
</feature>